<dbReference type="Gene3D" id="3.90.1200.10">
    <property type="match status" value="1"/>
</dbReference>
<protein>
    <recommendedName>
        <fullName evidence="2">Aminoglycoside phosphotransferase domain-containing protein</fullName>
    </recommendedName>
</protein>
<dbReference type="InterPro" id="IPR011009">
    <property type="entry name" value="Kinase-like_dom_sf"/>
</dbReference>
<evidence type="ECO:0000313" key="3">
    <source>
        <dbReference type="EMBL" id="KIY50668.1"/>
    </source>
</evidence>
<reference evidence="3 4" key="1">
    <citation type="journal article" date="2015" name="Fungal Genet. Biol.">
        <title>Evolution of novel wood decay mechanisms in Agaricales revealed by the genome sequences of Fistulina hepatica and Cylindrobasidium torrendii.</title>
        <authorList>
            <person name="Floudas D."/>
            <person name="Held B.W."/>
            <person name="Riley R."/>
            <person name="Nagy L.G."/>
            <person name="Koehler G."/>
            <person name="Ransdell A.S."/>
            <person name="Younus H."/>
            <person name="Chow J."/>
            <person name="Chiniquy J."/>
            <person name="Lipzen A."/>
            <person name="Tritt A."/>
            <person name="Sun H."/>
            <person name="Haridas S."/>
            <person name="LaButti K."/>
            <person name="Ohm R.A."/>
            <person name="Kues U."/>
            <person name="Blanchette R.A."/>
            <person name="Grigoriev I.V."/>
            <person name="Minto R.E."/>
            <person name="Hibbett D.S."/>
        </authorList>
    </citation>
    <scope>NUCLEOTIDE SEQUENCE [LARGE SCALE GENOMIC DNA]</scope>
    <source>
        <strain evidence="3 4">ATCC 64428</strain>
    </source>
</reference>
<feature type="domain" description="Aminoglycoside phosphotransferase" evidence="2">
    <location>
        <begin position="57"/>
        <end position="161"/>
    </location>
</feature>
<dbReference type="InterPro" id="IPR002575">
    <property type="entry name" value="Aminoglycoside_PTrfase"/>
</dbReference>
<evidence type="ECO:0000313" key="4">
    <source>
        <dbReference type="Proteomes" id="UP000054144"/>
    </source>
</evidence>
<evidence type="ECO:0000256" key="1">
    <source>
        <dbReference type="SAM" id="MobiDB-lite"/>
    </source>
</evidence>
<dbReference type="AlphaFoldDB" id="A0A0D7AIJ2"/>
<evidence type="ECO:0000259" key="2">
    <source>
        <dbReference type="Pfam" id="PF01636"/>
    </source>
</evidence>
<feature type="compositionally biased region" description="Basic and acidic residues" evidence="1">
    <location>
        <begin position="26"/>
        <end position="42"/>
    </location>
</feature>
<dbReference type="SUPFAM" id="SSF56112">
    <property type="entry name" value="Protein kinase-like (PK-like)"/>
    <property type="match status" value="1"/>
</dbReference>
<dbReference type="Proteomes" id="UP000054144">
    <property type="component" value="Unassembled WGS sequence"/>
</dbReference>
<feature type="region of interest" description="Disordered" evidence="1">
    <location>
        <begin position="1"/>
        <end position="48"/>
    </location>
</feature>
<name>A0A0D7AIJ2_9AGAR</name>
<dbReference type="Pfam" id="PF01636">
    <property type="entry name" value="APH"/>
    <property type="match status" value="1"/>
</dbReference>
<dbReference type="OrthoDB" id="25129at2759"/>
<organism evidence="3 4">
    <name type="scientific">Fistulina hepatica ATCC 64428</name>
    <dbReference type="NCBI Taxonomy" id="1128425"/>
    <lineage>
        <taxon>Eukaryota</taxon>
        <taxon>Fungi</taxon>
        <taxon>Dikarya</taxon>
        <taxon>Basidiomycota</taxon>
        <taxon>Agaricomycotina</taxon>
        <taxon>Agaricomycetes</taxon>
        <taxon>Agaricomycetidae</taxon>
        <taxon>Agaricales</taxon>
        <taxon>Fistulinaceae</taxon>
        <taxon>Fistulina</taxon>
    </lineage>
</organism>
<accession>A0A0D7AIJ2</accession>
<proteinExistence type="predicted"/>
<sequence length="164" mass="17911">MRGSDVAGSPGSPSALFGQKRRRSVAHTEAKHDKRPYIDRARPRQKAGIGSDKYMRRAKTWKREFVDAGDGITRLATSLRVSGADVVLFDAITKEATAALTQAKDAVVMGDFWPGNILVQLGSTYGLPQISIIDWELAKAALRGVDFGQFCAEMQHALDAPFSF</sequence>
<keyword evidence="4" id="KW-1185">Reference proteome</keyword>
<dbReference type="EMBL" id="KN881675">
    <property type="protein sequence ID" value="KIY50668.1"/>
    <property type="molecule type" value="Genomic_DNA"/>
</dbReference>
<gene>
    <name evidence="3" type="ORF">FISHEDRAFT_71707</name>
</gene>